<sequence>MNRFFHFLSTVAVLCSFVLSAGALEKFDVATASVTRQNPEIARGVRFSGKSG</sequence>
<organism evidence="1">
    <name type="scientific">bioreactor metagenome</name>
    <dbReference type="NCBI Taxonomy" id="1076179"/>
    <lineage>
        <taxon>unclassified sequences</taxon>
        <taxon>metagenomes</taxon>
        <taxon>ecological metagenomes</taxon>
    </lineage>
</organism>
<name>A0A645FQ99_9ZZZZ</name>
<protein>
    <submittedName>
        <fullName evidence="1">Uncharacterized protein</fullName>
    </submittedName>
</protein>
<accession>A0A645FQ99</accession>
<reference evidence="1" key="1">
    <citation type="submission" date="2019-08" db="EMBL/GenBank/DDBJ databases">
        <authorList>
            <person name="Kucharzyk K."/>
            <person name="Murdoch R.W."/>
            <person name="Higgins S."/>
            <person name="Loffler F."/>
        </authorList>
    </citation>
    <scope>NUCLEOTIDE SEQUENCE</scope>
</reference>
<dbReference type="EMBL" id="VSSQ01060969">
    <property type="protein sequence ID" value="MPN14353.1"/>
    <property type="molecule type" value="Genomic_DNA"/>
</dbReference>
<dbReference type="AlphaFoldDB" id="A0A645FQ99"/>
<proteinExistence type="predicted"/>
<evidence type="ECO:0000313" key="1">
    <source>
        <dbReference type="EMBL" id="MPN14353.1"/>
    </source>
</evidence>
<comment type="caution">
    <text evidence="1">The sequence shown here is derived from an EMBL/GenBank/DDBJ whole genome shotgun (WGS) entry which is preliminary data.</text>
</comment>
<gene>
    <name evidence="1" type="ORF">SDC9_161680</name>
</gene>